<dbReference type="SMART" id="SM00357">
    <property type="entry name" value="CSP"/>
    <property type="match status" value="1"/>
</dbReference>
<evidence type="ECO:0000313" key="3">
    <source>
        <dbReference type="EMBL" id="NLR66945.1"/>
    </source>
</evidence>
<feature type="region of interest" description="Disordered" evidence="1">
    <location>
        <begin position="49"/>
        <end position="82"/>
    </location>
</feature>
<evidence type="ECO:0000313" key="4">
    <source>
        <dbReference type="Proteomes" id="UP000570474"/>
    </source>
</evidence>
<comment type="caution">
    <text evidence="3">The sequence shown here is derived from an EMBL/GenBank/DDBJ whole genome shotgun (WGS) entry which is preliminary data.</text>
</comment>
<dbReference type="GO" id="GO:0003676">
    <property type="term" value="F:nucleic acid binding"/>
    <property type="evidence" value="ECO:0007669"/>
    <property type="project" value="InterPro"/>
</dbReference>
<organism evidence="3 4">
    <name type="scientific">Chitinophaga varians</name>
    <dbReference type="NCBI Taxonomy" id="2202339"/>
    <lineage>
        <taxon>Bacteria</taxon>
        <taxon>Pseudomonadati</taxon>
        <taxon>Bacteroidota</taxon>
        <taxon>Chitinophagia</taxon>
        <taxon>Chitinophagales</taxon>
        <taxon>Chitinophagaceae</taxon>
        <taxon>Chitinophaga</taxon>
    </lineage>
</organism>
<dbReference type="GO" id="GO:0005829">
    <property type="term" value="C:cytosol"/>
    <property type="evidence" value="ECO:0007669"/>
    <property type="project" value="UniProtKB-ARBA"/>
</dbReference>
<name>A0A847S0M9_9BACT</name>
<dbReference type="Pfam" id="PF00313">
    <property type="entry name" value="CSD"/>
    <property type="match status" value="1"/>
</dbReference>
<feature type="region of interest" description="Disordered" evidence="1">
    <location>
        <begin position="1"/>
        <end position="37"/>
    </location>
</feature>
<dbReference type="EMBL" id="JABAIA010000002">
    <property type="protein sequence ID" value="NLR66945.1"/>
    <property type="molecule type" value="Genomic_DNA"/>
</dbReference>
<dbReference type="CDD" id="cd04458">
    <property type="entry name" value="CSP_CDS"/>
    <property type="match status" value="1"/>
</dbReference>
<reference evidence="3 4" key="1">
    <citation type="submission" date="2020-04" db="EMBL/GenBank/DDBJ databases">
        <authorList>
            <person name="Yin C."/>
        </authorList>
    </citation>
    <scope>NUCLEOTIDE SEQUENCE [LARGE SCALE GENOMIC DNA]</scope>
    <source>
        <strain evidence="3 4">Ae27</strain>
    </source>
</reference>
<dbReference type="PROSITE" id="PS51857">
    <property type="entry name" value="CSD_2"/>
    <property type="match status" value="1"/>
</dbReference>
<dbReference type="InterPro" id="IPR011129">
    <property type="entry name" value="CSD"/>
</dbReference>
<sequence length="152" mass="17153">MGDSFSKKENRNKKNKAKQDKAQKMQDRKTNNNKGKSLEDMLAYVDENGNLSSFPPKETRKVPIDSNDILIGATPRPPEDPIRTGVINFFNTTKGFGFITDDKSRESIFFHVNDVAEPVKERDKVSFVRERNAKGYNATAVKKAGPEPKNSF</sequence>
<keyword evidence="4" id="KW-1185">Reference proteome</keyword>
<evidence type="ECO:0000259" key="2">
    <source>
        <dbReference type="PROSITE" id="PS51857"/>
    </source>
</evidence>
<feature type="domain" description="CSD" evidence="2">
    <location>
        <begin position="82"/>
        <end position="143"/>
    </location>
</feature>
<gene>
    <name evidence="3" type="ORF">HGH92_21735</name>
</gene>
<dbReference type="Gene3D" id="2.40.50.140">
    <property type="entry name" value="Nucleic acid-binding proteins"/>
    <property type="match status" value="1"/>
</dbReference>
<evidence type="ECO:0000256" key="1">
    <source>
        <dbReference type="SAM" id="MobiDB-lite"/>
    </source>
</evidence>
<dbReference type="InterPro" id="IPR012340">
    <property type="entry name" value="NA-bd_OB-fold"/>
</dbReference>
<dbReference type="AlphaFoldDB" id="A0A847S0M9"/>
<dbReference type="InterPro" id="IPR002059">
    <property type="entry name" value="CSP_DNA-bd"/>
</dbReference>
<dbReference type="RefSeq" id="WP_168872843.1">
    <property type="nucleotide sequence ID" value="NZ_JABAIA010000002.1"/>
</dbReference>
<feature type="compositionally biased region" description="Basic and acidic residues" evidence="1">
    <location>
        <begin position="17"/>
        <end position="30"/>
    </location>
</feature>
<protein>
    <submittedName>
        <fullName evidence="3">Cold shock domain-containing protein</fullName>
    </submittedName>
</protein>
<accession>A0A847S0M9</accession>
<dbReference type="SUPFAM" id="SSF50249">
    <property type="entry name" value="Nucleic acid-binding proteins"/>
    <property type="match status" value="1"/>
</dbReference>
<proteinExistence type="predicted"/>
<dbReference type="Proteomes" id="UP000570474">
    <property type="component" value="Unassembled WGS sequence"/>
</dbReference>